<evidence type="ECO:0000313" key="2">
    <source>
        <dbReference type="Proteomes" id="UP001156690"/>
    </source>
</evidence>
<organism evidence="1 2">
    <name type="scientific">Vibrio penaeicida</name>
    <dbReference type="NCBI Taxonomy" id="104609"/>
    <lineage>
        <taxon>Bacteria</taxon>
        <taxon>Pseudomonadati</taxon>
        <taxon>Pseudomonadota</taxon>
        <taxon>Gammaproteobacteria</taxon>
        <taxon>Vibrionales</taxon>
        <taxon>Vibrionaceae</taxon>
        <taxon>Vibrio</taxon>
    </lineage>
</organism>
<dbReference type="Proteomes" id="UP001156690">
    <property type="component" value="Unassembled WGS sequence"/>
</dbReference>
<dbReference type="Pfam" id="PF00300">
    <property type="entry name" value="His_Phos_1"/>
    <property type="match status" value="1"/>
</dbReference>
<evidence type="ECO:0000313" key="1">
    <source>
        <dbReference type="EMBL" id="GLQ74411.1"/>
    </source>
</evidence>
<keyword evidence="2" id="KW-1185">Reference proteome</keyword>
<reference evidence="2" key="1">
    <citation type="journal article" date="2019" name="Int. J. Syst. Evol. Microbiol.">
        <title>The Global Catalogue of Microorganisms (GCM) 10K type strain sequencing project: providing services to taxonomists for standard genome sequencing and annotation.</title>
        <authorList>
            <consortium name="The Broad Institute Genomics Platform"/>
            <consortium name="The Broad Institute Genome Sequencing Center for Infectious Disease"/>
            <person name="Wu L."/>
            <person name="Ma J."/>
        </authorList>
    </citation>
    <scope>NUCLEOTIDE SEQUENCE [LARGE SCALE GENOMIC DNA]</scope>
    <source>
        <strain evidence="2">NBRC 15640</strain>
    </source>
</reference>
<dbReference type="Gene3D" id="3.40.50.1240">
    <property type="entry name" value="Phosphoglycerate mutase-like"/>
    <property type="match status" value="1"/>
</dbReference>
<dbReference type="RefSeq" id="WP_185829914.1">
    <property type="nucleotide sequence ID" value="NZ_AP025145.1"/>
</dbReference>
<comment type="caution">
    <text evidence="1">The sequence shown here is derived from an EMBL/GenBank/DDBJ whole genome shotgun (WGS) entry which is preliminary data.</text>
</comment>
<evidence type="ECO:0008006" key="3">
    <source>
        <dbReference type="Google" id="ProtNLM"/>
    </source>
</evidence>
<dbReference type="AlphaFoldDB" id="A0AAV5NUT1"/>
<gene>
    <name evidence="1" type="ORF">GCM10007932_37720</name>
</gene>
<sequence length="188" mass="21370">MEQLKIAIIRHGKPSSVSNDVVDALGFEKWVQAYDLSDVDTRSLPPLELQLELEKSYSISSDLNRALHSARLCANKNADCILKELREFEIPCFRWPFRLSIGKWLLFSRLAWYMNIVGKSESRRVGHARLRKAVDLIEEKSLEQPNIAIFGHGLANRFIAAELKRRGWTVASSGSGYWGTIRLVKALS</sequence>
<dbReference type="SUPFAM" id="SSF53254">
    <property type="entry name" value="Phosphoglycerate mutase-like"/>
    <property type="match status" value="1"/>
</dbReference>
<accession>A0AAV5NUT1</accession>
<name>A0AAV5NUT1_9VIBR</name>
<proteinExistence type="predicted"/>
<dbReference type="InterPro" id="IPR013078">
    <property type="entry name" value="His_Pase_superF_clade-1"/>
</dbReference>
<dbReference type="InterPro" id="IPR029033">
    <property type="entry name" value="His_PPase_superfam"/>
</dbReference>
<dbReference type="EMBL" id="BSNX01000055">
    <property type="protein sequence ID" value="GLQ74411.1"/>
    <property type="molecule type" value="Genomic_DNA"/>
</dbReference>
<protein>
    <recommendedName>
        <fullName evidence="3">Histidine phosphatase family protein</fullName>
    </recommendedName>
</protein>